<keyword evidence="3 5" id="KW-0067">ATP-binding</keyword>
<dbReference type="PROSITE" id="PS50893">
    <property type="entry name" value="ABC_TRANSPORTER_2"/>
    <property type="match status" value="1"/>
</dbReference>
<keyword evidence="1" id="KW-0813">Transport</keyword>
<keyword evidence="2" id="KW-0547">Nucleotide-binding</keyword>
<dbReference type="EMBL" id="AP024597">
    <property type="protein sequence ID" value="BCU70292.1"/>
    <property type="molecule type" value="Genomic_DNA"/>
</dbReference>
<dbReference type="InterPro" id="IPR051782">
    <property type="entry name" value="ABC_Transporter_VariousFunc"/>
</dbReference>
<dbReference type="AlphaFoldDB" id="A0A8D5ZJL2"/>
<evidence type="ECO:0000256" key="3">
    <source>
        <dbReference type="ARBA" id="ARBA00022840"/>
    </source>
</evidence>
<evidence type="ECO:0000256" key="1">
    <source>
        <dbReference type="ARBA" id="ARBA00022448"/>
    </source>
</evidence>
<dbReference type="GO" id="GO:0016887">
    <property type="term" value="F:ATP hydrolysis activity"/>
    <property type="evidence" value="ECO:0007669"/>
    <property type="project" value="InterPro"/>
</dbReference>
<evidence type="ECO:0000313" key="5">
    <source>
        <dbReference type="EMBL" id="BCU70292.1"/>
    </source>
</evidence>
<evidence type="ECO:0000256" key="2">
    <source>
        <dbReference type="ARBA" id="ARBA00022741"/>
    </source>
</evidence>
<dbReference type="InterPro" id="IPR003439">
    <property type="entry name" value="ABC_transporter-like_ATP-bd"/>
</dbReference>
<dbReference type="CDD" id="cd03230">
    <property type="entry name" value="ABC_DR_subfamily_A"/>
    <property type="match status" value="1"/>
</dbReference>
<reference evidence="5 6" key="1">
    <citation type="submission" date="2021-04" db="EMBL/GenBank/DDBJ databases">
        <title>Complete genome sequence of Stygiolobus sp. KN-1.</title>
        <authorList>
            <person name="Nakamura K."/>
            <person name="Sakai H."/>
            <person name="Kurosawa N."/>
        </authorList>
    </citation>
    <scope>NUCLEOTIDE SEQUENCE [LARGE SCALE GENOMIC DNA]</scope>
    <source>
        <strain evidence="5 6">KN-1</strain>
    </source>
</reference>
<protein>
    <submittedName>
        <fullName evidence="5">Multidrug ABC transporter ATP-binding protein</fullName>
    </submittedName>
</protein>
<proteinExistence type="predicted"/>
<dbReference type="SUPFAM" id="SSF52540">
    <property type="entry name" value="P-loop containing nucleoside triphosphate hydrolases"/>
    <property type="match status" value="1"/>
</dbReference>
<gene>
    <name evidence="5" type="ORF">KN1_15890</name>
</gene>
<name>A0A8D5ZJL2_9CREN</name>
<accession>A0A8D5ZJL2</accession>
<keyword evidence="6" id="KW-1185">Reference proteome</keyword>
<evidence type="ECO:0000259" key="4">
    <source>
        <dbReference type="PROSITE" id="PS50893"/>
    </source>
</evidence>
<evidence type="ECO:0000313" key="6">
    <source>
        <dbReference type="Proteomes" id="UP000825123"/>
    </source>
</evidence>
<dbReference type="SMART" id="SM00382">
    <property type="entry name" value="AAA"/>
    <property type="match status" value="1"/>
</dbReference>
<dbReference type="Pfam" id="PF00005">
    <property type="entry name" value="ABC_tran"/>
    <property type="match status" value="1"/>
</dbReference>
<dbReference type="Gene3D" id="3.40.50.300">
    <property type="entry name" value="P-loop containing nucleotide triphosphate hydrolases"/>
    <property type="match status" value="1"/>
</dbReference>
<dbReference type="Proteomes" id="UP000825123">
    <property type="component" value="Chromosome"/>
</dbReference>
<dbReference type="PANTHER" id="PTHR42939:SF1">
    <property type="entry name" value="ABC TRANSPORTER ATP-BINDING PROTEIN ALBC-RELATED"/>
    <property type="match status" value="1"/>
</dbReference>
<dbReference type="InterPro" id="IPR003593">
    <property type="entry name" value="AAA+_ATPase"/>
</dbReference>
<dbReference type="PANTHER" id="PTHR42939">
    <property type="entry name" value="ABC TRANSPORTER ATP-BINDING PROTEIN ALBC-RELATED"/>
    <property type="match status" value="1"/>
</dbReference>
<dbReference type="KEGG" id="csty:KN1_15890"/>
<dbReference type="GO" id="GO:0005524">
    <property type="term" value="F:ATP binding"/>
    <property type="evidence" value="ECO:0007669"/>
    <property type="project" value="UniProtKB-KW"/>
</dbReference>
<feature type="domain" description="ABC transporter" evidence="4">
    <location>
        <begin position="6"/>
        <end position="231"/>
    </location>
</feature>
<dbReference type="InterPro" id="IPR027417">
    <property type="entry name" value="P-loop_NTPase"/>
</dbReference>
<organism evidence="5 6">
    <name type="scientific">Stygiolobus caldivivus</name>
    <dbReference type="NCBI Taxonomy" id="2824673"/>
    <lineage>
        <taxon>Archaea</taxon>
        <taxon>Thermoproteota</taxon>
        <taxon>Thermoprotei</taxon>
        <taxon>Sulfolobales</taxon>
        <taxon>Sulfolobaceae</taxon>
        <taxon>Stygiolobus</taxon>
    </lineage>
</organism>
<sequence>MSVEVVEAENLTKRYGDTEVLHKVSFIIEEKSITALLGPNGAGKSTLLKIVAGLINRSSGKIAVLGEDPWKNEKLPRYVSILLDKPYLPPFMTVWDVLKEAKSEFGVDYRDVEEILHTLNITSFLKTKIKDLSTGTKQKVQVAFSLLKLPKLVIADEPTANLDLSTRFEVYNTFVKLASEGSAIIIASHLASELISISTHLLGLNNGILRVADRLDRLIKKKDMMEEFYIVVDDVIRAKEYLQSYNPVIMGNQIKVRGELLPIVKALLEHNVKIFYIRNSLLDKTVMSELGWE</sequence>